<dbReference type="PANTHER" id="PTHR15054:SF3">
    <property type="entry name" value="SARCOPLASMIC RETICULUM HISTIDINE-RICH CALCIUM-BINDING PROTEIN"/>
    <property type="match status" value="1"/>
</dbReference>
<reference evidence="3 4" key="1">
    <citation type="journal article" date="2007" name="Science">
        <title>Sea anemone genome reveals ancestral eumetazoan gene repertoire and genomic organization.</title>
        <authorList>
            <person name="Putnam N.H."/>
            <person name="Srivastava M."/>
            <person name="Hellsten U."/>
            <person name="Dirks B."/>
            <person name="Chapman J."/>
            <person name="Salamov A."/>
            <person name="Terry A."/>
            <person name="Shapiro H."/>
            <person name="Lindquist E."/>
            <person name="Kapitonov V.V."/>
            <person name="Jurka J."/>
            <person name="Genikhovich G."/>
            <person name="Grigoriev I.V."/>
            <person name="Lucas S.M."/>
            <person name="Steele R.E."/>
            <person name="Finnerty J.R."/>
            <person name="Technau U."/>
            <person name="Martindale M.Q."/>
            <person name="Rokhsar D.S."/>
        </authorList>
    </citation>
    <scope>NUCLEOTIDE SEQUENCE [LARGE SCALE GENOMIC DNA]</scope>
    <source>
        <strain evidence="4">CH2 X CH6</strain>
    </source>
</reference>
<dbReference type="STRING" id="45351.A7RUU1"/>
<evidence type="ECO:0000256" key="1">
    <source>
        <dbReference type="SAM" id="MobiDB-lite"/>
    </source>
</evidence>
<evidence type="ECO:0000313" key="4">
    <source>
        <dbReference type="Proteomes" id="UP000001593"/>
    </source>
</evidence>
<dbReference type="GO" id="GO:0005509">
    <property type="term" value="F:calcium ion binding"/>
    <property type="evidence" value="ECO:0007669"/>
    <property type="project" value="InterPro"/>
</dbReference>
<keyword evidence="2" id="KW-0732">Signal</keyword>
<dbReference type="eggNOG" id="ENOG502S3MW">
    <property type="taxonomic scope" value="Eukaryota"/>
</dbReference>
<evidence type="ECO:0008006" key="5">
    <source>
        <dbReference type="Google" id="ProtNLM"/>
    </source>
</evidence>
<dbReference type="InParanoid" id="A7RUU1"/>
<accession>A7RUU1</accession>
<name>A7RUU1_NEMVE</name>
<proteinExistence type="predicted"/>
<feature type="signal peptide" evidence="2">
    <location>
        <begin position="1"/>
        <end position="20"/>
    </location>
</feature>
<feature type="chain" id="PRO_5002713842" description="Sarcoplasmic reticulum histidine-rich calcium-binding protein" evidence="2">
    <location>
        <begin position="21"/>
        <end position="214"/>
    </location>
</feature>
<sequence>MKLFSILLLFLAVFILNACGEEKVAEEEPLGKPKAAEESSESAPPPVEDENKYKLGSLCNYCSYCKMKLFSILLLFLAVFILNACGEEKVAEEEPLGKPKAAEESSESAPPPVEDENKYKLGSLCNYCSYCKLCKLCDKDCPCKTSRKKPNCDLCKYCKYCSLCSVCDVACKPGGIVDVVSSAIYSSLPSFSKKEKEEVDKDIEKARDFIKEYL</sequence>
<dbReference type="InterPro" id="IPR015666">
    <property type="entry name" value="HRC"/>
</dbReference>
<dbReference type="PANTHER" id="PTHR15054">
    <property type="entry name" value="HISTIDINE-RICH CALCIUM-BINDING PROTEIN-RELATED"/>
    <property type="match status" value="1"/>
</dbReference>
<dbReference type="AlphaFoldDB" id="A7RUU1"/>
<dbReference type="OMA" id="NYCSYCK"/>
<evidence type="ECO:0000313" key="3">
    <source>
        <dbReference type="EMBL" id="EDO44809.1"/>
    </source>
</evidence>
<dbReference type="EMBL" id="DS469541">
    <property type="protein sequence ID" value="EDO44809.1"/>
    <property type="molecule type" value="Genomic_DNA"/>
</dbReference>
<organism evidence="3 4">
    <name type="scientific">Nematostella vectensis</name>
    <name type="common">Starlet sea anemone</name>
    <dbReference type="NCBI Taxonomy" id="45351"/>
    <lineage>
        <taxon>Eukaryota</taxon>
        <taxon>Metazoa</taxon>
        <taxon>Cnidaria</taxon>
        <taxon>Anthozoa</taxon>
        <taxon>Hexacorallia</taxon>
        <taxon>Actiniaria</taxon>
        <taxon>Edwardsiidae</taxon>
        <taxon>Nematostella</taxon>
    </lineage>
</organism>
<evidence type="ECO:0000256" key="2">
    <source>
        <dbReference type="SAM" id="SignalP"/>
    </source>
</evidence>
<feature type="region of interest" description="Disordered" evidence="1">
    <location>
        <begin position="27"/>
        <end position="48"/>
    </location>
</feature>
<feature type="region of interest" description="Disordered" evidence="1">
    <location>
        <begin position="96"/>
        <end position="115"/>
    </location>
</feature>
<gene>
    <name evidence="3" type="ORF">NEMVEDRAFT_v1g232294</name>
</gene>
<protein>
    <recommendedName>
        <fullName evidence="5">Sarcoplasmic reticulum histidine-rich calcium-binding protein</fullName>
    </recommendedName>
</protein>
<dbReference type="HOGENOM" id="CLU_1290352_0_0_1"/>
<keyword evidence="4" id="KW-1185">Reference proteome</keyword>
<dbReference type="Proteomes" id="UP000001593">
    <property type="component" value="Unassembled WGS sequence"/>
</dbReference>